<dbReference type="RefSeq" id="WP_055274417.1">
    <property type="nucleotide sequence ID" value="NZ_CZAJ01000027.1"/>
</dbReference>
<dbReference type="AlphaFoldDB" id="A0A174M367"/>
<protein>
    <recommendedName>
        <fullName evidence="3">Toxin-antitoxin system protein</fullName>
    </recommendedName>
</protein>
<evidence type="ECO:0000313" key="2">
    <source>
        <dbReference type="Proteomes" id="UP000095602"/>
    </source>
</evidence>
<dbReference type="InterPro" id="IPR045705">
    <property type="entry name" value="DUF6061"/>
</dbReference>
<gene>
    <name evidence="1" type="ORF">ERS852497_02432</name>
</gene>
<evidence type="ECO:0008006" key="3">
    <source>
        <dbReference type="Google" id="ProtNLM"/>
    </source>
</evidence>
<proteinExistence type="predicted"/>
<accession>A0A174M367</accession>
<dbReference type="Pfam" id="PF19537">
    <property type="entry name" value="DUF6061"/>
    <property type="match status" value="1"/>
</dbReference>
<dbReference type="Proteomes" id="UP000095602">
    <property type="component" value="Unassembled WGS sequence"/>
</dbReference>
<sequence length="79" mass="9133">MRLIYARYNPQCNSIDVTTFENVVLRIDCNKAEEGLRTTPGSQCSLNAFAIDNPLEYARLYLDGEMQVWVDAEDRLDTW</sequence>
<organism evidence="1 2">
    <name type="scientific">Agathobacter rectalis</name>
    <dbReference type="NCBI Taxonomy" id="39491"/>
    <lineage>
        <taxon>Bacteria</taxon>
        <taxon>Bacillati</taxon>
        <taxon>Bacillota</taxon>
        <taxon>Clostridia</taxon>
        <taxon>Lachnospirales</taxon>
        <taxon>Lachnospiraceae</taxon>
        <taxon>Agathobacter</taxon>
    </lineage>
</organism>
<evidence type="ECO:0000313" key="1">
    <source>
        <dbReference type="EMBL" id="CUP28460.1"/>
    </source>
</evidence>
<dbReference type="EMBL" id="CZAJ01000027">
    <property type="protein sequence ID" value="CUP28460.1"/>
    <property type="molecule type" value="Genomic_DNA"/>
</dbReference>
<reference evidence="1 2" key="1">
    <citation type="submission" date="2015-09" db="EMBL/GenBank/DDBJ databases">
        <authorList>
            <consortium name="Pathogen Informatics"/>
        </authorList>
    </citation>
    <scope>NUCLEOTIDE SEQUENCE [LARGE SCALE GENOMIC DNA]</scope>
    <source>
        <strain evidence="1 2">2789STDY5834884</strain>
    </source>
</reference>
<name>A0A174M367_9FIRM</name>